<evidence type="ECO:0000256" key="6">
    <source>
        <dbReference type="ARBA" id="ARBA00023065"/>
    </source>
</evidence>
<keyword evidence="5 8" id="KW-1133">Transmembrane helix</keyword>
<dbReference type="Proteomes" id="UP000006727">
    <property type="component" value="Chromosome 2"/>
</dbReference>
<keyword evidence="6" id="KW-0406">Ion transport</keyword>
<evidence type="ECO:0000256" key="2">
    <source>
        <dbReference type="ARBA" id="ARBA00022448"/>
    </source>
</evidence>
<name>A0A2K1L1E2_PHYPA</name>
<evidence type="ECO:0000313" key="11">
    <source>
        <dbReference type="Proteomes" id="UP000006727"/>
    </source>
</evidence>
<evidence type="ECO:0000313" key="9">
    <source>
        <dbReference type="EMBL" id="PNR59847.1"/>
    </source>
</evidence>
<dbReference type="Gramene" id="Pp3c2_13700V3.1">
    <property type="protein sequence ID" value="Pp3c2_13700V3.1"/>
    <property type="gene ID" value="Pp3c2_13700"/>
</dbReference>
<keyword evidence="3" id="KW-1003">Cell membrane</keyword>
<evidence type="ECO:0000256" key="8">
    <source>
        <dbReference type="SAM" id="Phobius"/>
    </source>
</evidence>
<comment type="subcellular location">
    <subcellularLocation>
        <location evidence="1">Cell membrane</location>
        <topology evidence="1">Multi-pass membrane protein</topology>
    </subcellularLocation>
</comment>
<dbReference type="EnsemblPlants" id="Pp3c2_13700V3.1">
    <property type="protein sequence ID" value="Pp3c2_13700V3.1"/>
    <property type="gene ID" value="Pp3c2_13700"/>
</dbReference>
<keyword evidence="11" id="KW-1185">Reference proteome</keyword>
<evidence type="ECO:0000256" key="1">
    <source>
        <dbReference type="ARBA" id="ARBA00004651"/>
    </source>
</evidence>
<dbReference type="Gramene" id="Pp3c2_13700V3.2">
    <property type="protein sequence ID" value="Pp3c2_13700V3.2"/>
    <property type="gene ID" value="Pp3c2_13700"/>
</dbReference>
<dbReference type="GO" id="GO:0005886">
    <property type="term" value="C:plasma membrane"/>
    <property type="evidence" value="ECO:0007669"/>
    <property type="project" value="UniProtKB-SubCell"/>
</dbReference>
<reference evidence="10" key="3">
    <citation type="submission" date="2020-12" db="UniProtKB">
        <authorList>
            <consortium name="EnsemblPlants"/>
        </authorList>
    </citation>
    <scope>IDENTIFICATION</scope>
</reference>
<keyword evidence="2" id="KW-0813">Transport</keyword>
<dbReference type="PANTHER" id="PTHR33281">
    <property type="entry name" value="UPF0187 PROTEIN YNEE"/>
    <property type="match status" value="1"/>
</dbReference>
<dbReference type="AlphaFoldDB" id="A0A2K1L1E2"/>
<gene>
    <name evidence="9" type="ORF">PHYPA_002639</name>
</gene>
<feature type="transmembrane region" description="Helical" evidence="8">
    <location>
        <begin position="147"/>
        <end position="171"/>
    </location>
</feature>
<dbReference type="EnsemblPlants" id="Pp3c2_13700V3.2">
    <property type="protein sequence ID" value="Pp3c2_13700V3.2"/>
    <property type="gene ID" value="Pp3c2_13700"/>
</dbReference>
<feature type="transmembrane region" description="Helical" evidence="8">
    <location>
        <begin position="114"/>
        <end position="135"/>
    </location>
</feature>
<dbReference type="GO" id="GO:0042651">
    <property type="term" value="C:thylakoid membrane"/>
    <property type="evidence" value="ECO:0000318"/>
    <property type="project" value="GO_Central"/>
</dbReference>
<dbReference type="STRING" id="3218.A0A2K1L1E2"/>
<evidence type="ECO:0000256" key="5">
    <source>
        <dbReference type="ARBA" id="ARBA00022989"/>
    </source>
</evidence>
<dbReference type="EMBL" id="ABEU02000002">
    <property type="protein sequence ID" value="PNR59847.1"/>
    <property type="molecule type" value="Genomic_DNA"/>
</dbReference>
<keyword evidence="4 8" id="KW-0812">Transmembrane</keyword>
<organism evidence="9">
    <name type="scientific">Physcomitrium patens</name>
    <name type="common">Spreading-leaved earth moss</name>
    <name type="synonym">Physcomitrella patens</name>
    <dbReference type="NCBI Taxonomy" id="3218"/>
    <lineage>
        <taxon>Eukaryota</taxon>
        <taxon>Viridiplantae</taxon>
        <taxon>Streptophyta</taxon>
        <taxon>Embryophyta</taxon>
        <taxon>Bryophyta</taxon>
        <taxon>Bryophytina</taxon>
        <taxon>Bryopsida</taxon>
        <taxon>Funariidae</taxon>
        <taxon>Funariales</taxon>
        <taxon>Funariaceae</taxon>
        <taxon>Physcomitrium</taxon>
    </lineage>
</organism>
<reference evidence="9 11" key="2">
    <citation type="journal article" date="2018" name="Plant J.">
        <title>The Physcomitrella patens chromosome-scale assembly reveals moss genome structure and evolution.</title>
        <authorList>
            <person name="Lang D."/>
            <person name="Ullrich K.K."/>
            <person name="Murat F."/>
            <person name="Fuchs J."/>
            <person name="Jenkins J."/>
            <person name="Haas F.B."/>
            <person name="Piednoel M."/>
            <person name="Gundlach H."/>
            <person name="Van Bel M."/>
            <person name="Meyberg R."/>
            <person name="Vives C."/>
            <person name="Morata J."/>
            <person name="Symeonidi A."/>
            <person name="Hiss M."/>
            <person name="Muchero W."/>
            <person name="Kamisugi Y."/>
            <person name="Saleh O."/>
            <person name="Blanc G."/>
            <person name="Decker E.L."/>
            <person name="van Gessel N."/>
            <person name="Grimwood J."/>
            <person name="Hayes R.D."/>
            <person name="Graham S.W."/>
            <person name="Gunter L.E."/>
            <person name="McDaniel S.F."/>
            <person name="Hoernstein S.N.W."/>
            <person name="Larsson A."/>
            <person name="Li F.W."/>
            <person name="Perroud P.F."/>
            <person name="Phillips J."/>
            <person name="Ranjan P."/>
            <person name="Rokshar D.S."/>
            <person name="Rothfels C.J."/>
            <person name="Schneider L."/>
            <person name="Shu S."/>
            <person name="Stevenson D.W."/>
            <person name="Thummler F."/>
            <person name="Tillich M."/>
            <person name="Villarreal Aguilar J.C."/>
            <person name="Widiez T."/>
            <person name="Wong G.K."/>
            <person name="Wymore A."/>
            <person name="Zhang Y."/>
            <person name="Zimmer A.D."/>
            <person name="Quatrano R.S."/>
            <person name="Mayer K.F.X."/>
            <person name="Goodstein D."/>
            <person name="Casacuberta J.M."/>
            <person name="Vandepoele K."/>
            <person name="Reski R."/>
            <person name="Cuming A.C."/>
            <person name="Tuskan G.A."/>
            <person name="Maumus F."/>
            <person name="Salse J."/>
            <person name="Schmutz J."/>
            <person name="Rensing S.A."/>
        </authorList>
    </citation>
    <scope>NUCLEOTIDE SEQUENCE [LARGE SCALE GENOMIC DNA]</scope>
    <source>
        <strain evidence="10 11">cv. Gransden 2004</strain>
    </source>
</reference>
<dbReference type="GO" id="GO:0005247">
    <property type="term" value="F:voltage-gated chloride channel activity"/>
    <property type="evidence" value="ECO:0000318"/>
    <property type="project" value="GO_Central"/>
</dbReference>
<keyword evidence="7 8" id="KW-0472">Membrane</keyword>
<dbReference type="GO" id="GO:0019684">
    <property type="term" value="P:photosynthesis, light reaction"/>
    <property type="evidence" value="ECO:0000318"/>
    <property type="project" value="GO_Central"/>
</dbReference>
<dbReference type="InterPro" id="IPR044669">
    <property type="entry name" value="YneE/VCCN1/2-like"/>
</dbReference>
<reference evidence="9 11" key="1">
    <citation type="journal article" date="2008" name="Science">
        <title>The Physcomitrella genome reveals evolutionary insights into the conquest of land by plants.</title>
        <authorList>
            <person name="Rensing S."/>
            <person name="Lang D."/>
            <person name="Zimmer A."/>
            <person name="Terry A."/>
            <person name="Salamov A."/>
            <person name="Shapiro H."/>
            <person name="Nishiyama T."/>
            <person name="Perroud P.-F."/>
            <person name="Lindquist E."/>
            <person name="Kamisugi Y."/>
            <person name="Tanahashi T."/>
            <person name="Sakakibara K."/>
            <person name="Fujita T."/>
            <person name="Oishi K."/>
            <person name="Shin-I T."/>
            <person name="Kuroki Y."/>
            <person name="Toyoda A."/>
            <person name="Suzuki Y."/>
            <person name="Hashimoto A."/>
            <person name="Yamaguchi K."/>
            <person name="Sugano A."/>
            <person name="Kohara Y."/>
            <person name="Fujiyama A."/>
            <person name="Anterola A."/>
            <person name="Aoki S."/>
            <person name="Ashton N."/>
            <person name="Barbazuk W.B."/>
            <person name="Barker E."/>
            <person name="Bennetzen J."/>
            <person name="Bezanilla M."/>
            <person name="Blankenship R."/>
            <person name="Cho S.H."/>
            <person name="Dutcher S."/>
            <person name="Estelle M."/>
            <person name="Fawcett J.A."/>
            <person name="Gundlach H."/>
            <person name="Hanada K."/>
            <person name="Heyl A."/>
            <person name="Hicks K.A."/>
            <person name="Hugh J."/>
            <person name="Lohr M."/>
            <person name="Mayer K."/>
            <person name="Melkozernov A."/>
            <person name="Murata T."/>
            <person name="Nelson D."/>
            <person name="Pils B."/>
            <person name="Prigge M."/>
            <person name="Reiss B."/>
            <person name="Renner T."/>
            <person name="Rombauts S."/>
            <person name="Rushton P."/>
            <person name="Sanderfoot A."/>
            <person name="Schween G."/>
            <person name="Shiu S.-H."/>
            <person name="Stueber K."/>
            <person name="Theodoulou F.L."/>
            <person name="Tu H."/>
            <person name="Van de Peer Y."/>
            <person name="Verrier P.J."/>
            <person name="Waters E."/>
            <person name="Wood A."/>
            <person name="Yang L."/>
            <person name="Cove D."/>
            <person name="Cuming A."/>
            <person name="Hasebe M."/>
            <person name="Lucas S."/>
            <person name="Mishler D.B."/>
            <person name="Reski R."/>
            <person name="Grigoriev I."/>
            <person name="Quatrano R.S."/>
            <person name="Boore J.L."/>
        </authorList>
    </citation>
    <scope>NUCLEOTIDE SEQUENCE [LARGE SCALE GENOMIC DNA]</scope>
    <source>
        <strain evidence="10 11">cv. Gransden 2004</strain>
    </source>
</reference>
<evidence type="ECO:0000313" key="10">
    <source>
        <dbReference type="EnsemblPlants" id="Pp3c2_13700V3.1"/>
    </source>
</evidence>
<proteinExistence type="predicted"/>
<protein>
    <submittedName>
        <fullName evidence="9 10">Uncharacterized protein</fullName>
    </submittedName>
</protein>
<dbReference type="PANTHER" id="PTHR33281:SF19">
    <property type="entry name" value="VOLTAGE-DEPENDENT ANION CHANNEL-FORMING PROTEIN YNEE"/>
    <property type="match status" value="1"/>
</dbReference>
<evidence type="ECO:0000256" key="7">
    <source>
        <dbReference type="ARBA" id="ARBA00023136"/>
    </source>
</evidence>
<evidence type="ECO:0000256" key="4">
    <source>
        <dbReference type="ARBA" id="ARBA00022692"/>
    </source>
</evidence>
<sequence>MNTLKCGQSMVMLASRDFHGTPMATAITVFLCSKQFLAPSKLRKDRSPAPSRRVKKIGASAKLIGGYLDPTVADREKEEAMEYRRMVFDHDDWLRHRSSIRHGRHLASIVSSRVILALGVPVFSLTGVAAVVTSYKEAISAQTLPQWLPLLHISSLPFSLTAPALALLLVFRTNASYARFDEARKVWGMNVNRSRDVCRQALTFMGSPADGSKLQSFLHYVATFPYTLKSHVSQGANLEEELVGLLEDTTMTDMQRSGMDKNLTQFHDNVGACERLFKTPIPLSYTRLTSRFLVIWHIALPLGLWDHCRWLTIPAVFFNAAALLCIEEVGVLIEEPFATLALGAICGTIKNNIAGLMEAHTQYPQRKKSEKIEFYMKPEHKRRTHQHRFGKLDRHSIACKESQLTSLTLFLGSGKLQVSRRAGKPSSRVNRKQLSRFCITSFINQPI</sequence>
<accession>A0A2K1L1E2</accession>
<evidence type="ECO:0000256" key="3">
    <source>
        <dbReference type="ARBA" id="ARBA00022475"/>
    </source>
</evidence>
<dbReference type="InParanoid" id="A0A2K1L1E2"/>
<dbReference type="Pfam" id="PF25539">
    <property type="entry name" value="Bestrophin_2"/>
    <property type="match status" value="1"/>
</dbReference>
<dbReference type="PaxDb" id="3218-PP1S30_90V6.1"/>